<evidence type="ECO:0000256" key="2">
    <source>
        <dbReference type="SAM" id="Phobius"/>
    </source>
</evidence>
<protein>
    <recommendedName>
        <fullName evidence="5">MFS transporter</fullName>
    </recommendedName>
</protein>
<evidence type="ECO:0008006" key="5">
    <source>
        <dbReference type="Google" id="ProtNLM"/>
    </source>
</evidence>
<organism evidence="3 4">
    <name type="scientific">Microbispora siamensis</name>
    <dbReference type="NCBI Taxonomy" id="564413"/>
    <lineage>
        <taxon>Bacteria</taxon>
        <taxon>Bacillati</taxon>
        <taxon>Actinomycetota</taxon>
        <taxon>Actinomycetes</taxon>
        <taxon>Streptosporangiales</taxon>
        <taxon>Streptosporangiaceae</taxon>
        <taxon>Microbispora</taxon>
    </lineage>
</organism>
<keyword evidence="2" id="KW-0812">Transmembrane</keyword>
<reference evidence="3 4" key="1">
    <citation type="submission" date="2021-01" db="EMBL/GenBank/DDBJ databases">
        <title>Whole genome shotgun sequence of Microbispora siamensis NBRC 104113.</title>
        <authorList>
            <person name="Komaki H."/>
            <person name="Tamura T."/>
        </authorList>
    </citation>
    <scope>NUCLEOTIDE SEQUENCE [LARGE SCALE GENOMIC DNA]</scope>
    <source>
        <strain evidence="3 4">NBRC 104113</strain>
    </source>
</reference>
<keyword evidence="2" id="KW-0472">Membrane</keyword>
<dbReference type="EMBL" id="BOOF01000056">
    <property type="protein sequence ID" value="GIH66636.1"/>
    <property type="molecule type" value="Genomic_DNA"/>
</dbReference>
<dbReference type="Proteomes" id="UP000660454">
    <property type="component" value="Unassembled WGS sequence"/>
</dbReference>
<comment type="caution">
    <text evidence="3">The sequence shown here is derived from an EMBL/GenBank/DDBJ whole genome shotgun (WGS) entry which is preliminary data.</text>
</comment>
<gene>
    <name evidence="3" type="ORF">Msi02_74530</name>
</gene>
<evidence type="ECO:0000313" key="4">
    <source>
        <dbReference type="Proteomes" id="UP000660454"/>
    </source>
</evidence>
<evidence type="ECO:0000313" key="3">
    <source>
        <dbReference type="EMBL" id="GIH66636.1"/>
    </source>
</evidence>
<feature type="compositionally biased region" description="Polar residues" evidence="1">
    <location>
        <begin position="78"/>
        <end position="87"/>
    </location>
</feature>
<keyword evidence="4" id="KW-1185">Reference proteome</keyword>
<feature type="region of interest" description="Disordered" evidence="1">
    <location>
        <begin position="62"/>
        <end position="87"/>
    </location>
</feature>
<feature type="transmembrane region" description="Helical" evidence="2">
    <location>
        <begin position="35"/>
        <end position="56"/>
    </location>
</feature>
<accession>A0ABQ4GYX1</accession>
<keyword evidence="2" id="KW-1133">Transmembrane helix</keyword>
<name>A0ABQ4GYX1_9ACTN</name>
<proteinExistence type="predicted"/>
<evidence type="ECO:0000256" key="1">
    <source>
        <dbReference type="SAM" id="MobiDB-lite"/>
    </source>
</evidence>
<sequence>MRTFLRMGAEAVAPVTFGFLADVLGSGGATSARGLQYTFLIMLAPLMANAIILLHGRHSYPRDVRRPPPPRSLACGNPSRQDSAVRA</sequence>